<dbReference type="EMBL" id="KZ857381">
    <property type="protein sequence ID" value="RDX55940.1"/>
    <property type="molecule type" value="Genomic_DNA"/>
</dbReference>
<evidence type="ECO:0000256" key="1">
    <source>
        <dbReference type="SAM" id="SignalP"/>
    </source>
</evidence>
<feature type="chain" id="PRO_5016744743" description="GST N-terminal domain-containing protein" evidence="1">
    <location>
        <begin position="24"/>
        <end position="275"/>
    </location>
</feature>
<dbReference type="OrthoDB" id="412788at2759"/>
<sequence>MSKLTFYTFGLSVWAAAAELAIAELGYPEDAIETKVVNLVEGANFSPEFVKINPHATLPTLVADGKTYTNTKDVISYLIAHAPKKVTKGTAFIDKVHEDKIDPNAPLLLARNEDELKEHKAGFALLFLQNRQNSLEKYSVLPEAAALKEFYDGKKAFNGGILAIYKGEVPEDAKQQFFKQASALWQNIVSFILEELPAVLPESGFLGGETPGEDDFHVEAWLARVTFLAGGKPEKDGYKALEKETKQPLPAKVVAYWTAWAERASFKKVYENGLH</sequence>
<evidence type="ECO:0000313" key="3">
    <source>
        <dbReference type="EMBL" id="RDX55940.1"/>
    </source>
</evidence>
<feature type="domain" description="GST N-terminal" evidence="2">
    <location>
        <begin position="2"/>
        <end position="86"/>
    </location>
</feature>
<dbReference type="Gene3D" id="3.40.30.10">
    <property type="entry name" value="Glutaredoxin"/>
    <property type="match status" value="1"/>
</dbReference>
<keyword evidence="4" id="KW-1185">Reference proteome</keyword>
<feature type="signal peptide" evidence="1">
    <location>
        <begin position="1"/>
        <end position="23"/>
    </location>
</feature>
<dbReference type="Pfam" id="PF13417">
    <property type="entry name" value="GST_N_3"/>
    <property type="match status" value="1"/>
</dbReference>
<gene>
    <name evidence="3" type="ORF">OH76DRAFT_1414459</name>
</gene>
<evidence type="ECO:0000259" key="2">
    <source>
        <dbReference type="PROSITE" id="PS50404"/>
    </source>
</evidence>
<dbReference type="PROSITE" id="PS50404">
    <property type="entry name" value="GST_NTER"/>
    <property type="match status" value="1"/>
</dbReference>
<accession>A0A371DTR2</accession>
<dbReference type="InterPro" id="IPR036249">
    <property type="entry name" value="Thioredoxin-like_sf"/>
</dbReference>
<dbReference type="CDD" id="cd00299">
    <property type="entry name" value="GST_C_family"/>
    <property type="match status" value="1"/>
</dbReference>
<protein>
    <recommendedName>
        <fullName evidence="2">GST N-terminal domain-containing protein</fullName>
    </recommendedName>
</protein>
<dbReference type="Proteomes" id="UP000256964">
    <property type="component" value="Unassembled WGS sequence"/>
</dbReference>
<dbReference type="AlphaFoldDB" id="A0A371DTR2"/>
<evidence type="ECO:0000313" key="4">
    <source>
        <dbReference type="Proteomes" id="UP000256964"/>
    </source>
</evidence>
<dbReference type="SUPFAM" id="SSF52833">
    <property type="entry name" value="Thioredoxin-like"/>
    <property type="match status" value="1"/>
</dbReference>
<dbReference type="STRING" id="139420.A0A371DTR2"/>
<name>A0A371DTR2_9APHY</name>
<dbReference type="InterPro" id="IPR004045">
    <property type="entry name" value="Glutathione_S-Trfase_N"/>
</dbReference>
<proteinExistence type="predicted"/>
<reference evidence="3 4" key="1">
    <citation type="journal article" date="2018" name="Biotechnol. Biofuels">
        <title>Integrative visual omics of the white-rot fungus Polyporus brumalis exposes the biotechnological potential of its oxidative enzymes for delignifying raw plant biomass.</title>
        <authorList>
            <person name="Miyauchi S."/>
            <person name="Rancon A."/>
            <person name="Drula E."/>
            <person name="Hage H."/>
            <person name="Chaduli D."/>
            <person name="Favel A."/>
            <person name="Grisel S."/>
            <person name="Henrissat B."/>
            <person name="Herpoel-Gimbert I."/>
            <person name="Ruiz-Duenas F.J."/>
            <person name="Chevret D."/>
            <person name="Hainaut M."/>
            <person name="Lin J."/>
            <person name="Wang M."/>
            <person name="Pangilinan J."/>
            <person name="Lipzen A."/>
            <person name="Lesage-Meessen L."/>
            <person name="Navarro D."/>
            <person name="Riley R."/>
            <person name="Grigoriev I.V."/>
            <person name="Zhou S."/>
            <person name="Raouche S."/>
            <person name="Rosso M.N."/>
        </authorList>
    </citation>
    <scope>NUCLEOTIDE SEQUENCE [LARGE SCALE GENOMIC DNA]</scope>
    <source>
        <strain evidence="3 4">BRFM 1820</strain>
    </source>
</reference>
<keyword evidence="1" id="KW-0732">Signal</keyword>
<organism evidence="3 4">
    <name type="scientific">Lentinus brumalis</name>
    <dbReference type="NCBI Taxonomy" id="2498619"/>
    <lineage>
        <taxon>Eukaryota</taxon>
        <taxon>Fungi</taxon>
        <taxon>Dikarya</taxon>
        <taxon>Basidiomycota</taxon>
        <taxon>Agaricomycotina</taxon>
        <taxon>Agaricomycetes</taxon>
        <taxon>Polyporales</taxon>
        <taxon>Polyporaceae</taxon>
        <taxon>Lentinus</taxon>
    </lineage>
</organism>